<proteinExistence type="predicted"/>
<name>A0A645E1Z3_9ZZZZ</name>
<accession>A0A645E1Z3</accession>
<protein>
    <submittedName>
        <fullName evidence="1">Uncharacterized protein</fullName>
    </submittedName>
</protein>
<dbReference type="EMBL" id="VSSQ01042232">
    <property type="protein sequence ID" value="MPM95780.1"/>
    <property type="molecule type" value="Genomic_DNA"/>
</dbReference>
<gene>
    <name evidence="1" type="ORF">SDC9_142935</name>
</gene>
<dbReference type="AntiFam" id="ANF00246">
    <property type="entry name" value="Shadow ORF (opposite dctM)"/>
</dbReference>
<reference evidence="1" key="1">
    <citation type="submission" date="2019-08" db="EMBL/GenBank/DDBJ databases">
        <authorList>
            <person name="Kucharzyk K."/>
            <person name="Murdoch R.W."/>
            <person name="Higgins S."/>
            <person name="Loffler F."/>
        </authorList>
    </citation>
    <scope>NUCLEOTIDE SEQUENCE</scope>
</reference>
<organism evidence="1">
    <name type="scientific">bioreactor metagenome</name>
    <dbReference type="NCBI Taxonomy" id="1076179"/>
    <lineage>
        <taxon>unclassified sequences</taxon>
        <taxon>metagenomes</taxon>
        <taxon>ecological metagenomes</taxon>
    </lineage>
</organism>
<sequence length="66" mass="7068">MRESELAEDMSAPAKSLLYPLSSICGIIIPPSAAAQATEEPEMVPNIMQVTIEAIPRPPRTHPAKA</sequence>
<evidence type="ECO:0000313" key="1">
    <source>
        <dbReference type="EMBL" id="MPM95780.1"/>
    </source>
</evidence>
<dbReference type="AlphaFoldDB" id="A0A645E1Z3"/>
<comment type="caution">
    <text evidence="1">The sequence shown here is derived from an EMBL/GenBank/DDBJ whole genome shotgun (WGS) entry which is preliminary data.</text>
</comment>